<feature type="region of interest" description="Disordered" evidence="1">
    <location>
        <begin position="1"/>
        <end position="28"/>
    </location>
</feature>
<dbReference type="Proteomes" id="UP000266340">
    <property type="component" value="Unassembled WGS sequence"/>
</dbReference>
<keyword evidence="2" id="KW-0472">Membrane</keyword>
<evidence type="ECO:0000313" key="5">
    <source>
        <dbReference type="Proteomes" id="UP000266340"/>
    </source>
</evidence>
<dbReference type="InterPro" id="IPR050570">
    <property type="entry name" value="Cell_wall_metabolism_enzyme"/>
</dbReference>
<evidence type="ECO:0000256" key="2">
    <source>
        <dbReference type="SAM" id="Phobius"/>
    </source>
</evidence>
<keyword evidence="2" id="KW-0812">Transmembrane</keyword>
<accession>A0A398CI42</accession>
<dbReference type="SUPFAM" id="SSF51261">
    <property type="entry name" value="Duplicated hybrid motif"/>
    <property type="match status" value="1"/>
</dbReference>
<evidence type="ECO:0000313" key="4">
    <source>
        <dbReference type="EMBL" id="RIE02015.1"/>
    </source>
</evidence>
<dbReference type="PANTHER" id="PTHR21666">
    <property type="entry name" value="PEPTIDASE-RELATED"/>
    <property type="match status" value="1"/>
</dbReference>
<keyword evidence="5" id="KW-1185">Reference proteome</keyword>
<dbReference type="EMBL" id="QXJM01000039">
    <property type="protein sequence ID" value="RIE02015.1"/>
    <property type="molecule type" value="Genomic_DNA"/>
</dbReference>
<feature type="compositionally biased region" description="Polar residues" evidence="1">
    <location>
        <begin position="70"/>
        <end position="83"/>
    </location>
</feature>
<dbReference type="InterPro" id="IPR016047">
    <property type="entry name" value="M23ase_b-sheet_dom"/>
</dbReference>
<protein>
    <submittedName>
        <fullName evidence="4">M23 family peptidase</fullName>
    </submittedName>
</protein>
<dbReference type="Gene3D" id="2.70.70.10">
    <property type="entry name" value="Glucose Permease (Domain IIA)"/>
    <property type="match status" value="1"/>
</dbReference>
<evidence type="ECO:0000256" key="1">
    <source>
        <dbReference type="SAM" id="MobiDB-lite"/>
    </source>
</evidence>
<dbReference type="Pfam" id="PF01551">
    <property type="entry name" value="Peptidase_M23"/>
    <property type="match status" value="1"/>
</dbReference>
<dbReference type="CDD" id="cd12797">
    <property type="entry name" value="M23_peptidase"/>
    <property type="match status" value="1"/>
</dbReference>
<feature type="domain" description="M23ase beta-sheet core" evidence="3">
    <location>
        <begin position="138"/>
        <end position="236"/>
    </location>
</feature>
<dbReference type="RefSeq" id="WP_119150058.1">
    <property type="nucleotide sequence ID" value="NZ_JBHSOV010000009.1"/>
</dbReference>
<sequence>MINDNNKPTRKLEDSQKSVTGSHSAAKPSGWKKLLSKRWVFPAAYMAAAAIIVTILWMNSDTDKADKTSPAVSSVSSEQTDGASSPDAAPAVANGEALQWPVAKMDDMKTLIPFYDAAASEEERVAAMVEYPNNTFAPHMAIDLARKDAQSFDVQAALGGEVTVAEQTAKNGYEVHIKHANGLETVYQSLTDLKVKSGDKVEQGDVIAKAAQSESEPGEGIHVHFEVRNNGQSVNPTSLIAK</sequence>
<gene>
    <name evidence="4" type="ORF">D3H35_14715</name>
</gene>
<name>A0A398CI42_9BACL</name>
<feature type="transmembrane region" description="Helical" evidence="2">
    <location>
        <begin position="39"/>
        <end position="58"/>
    </location>
</feature>
<organism evidence="4 5">
    <name type="scientific">Cohnella faecalis</name>
    <dbReference type="NCBI Taxonomy" id="2315694"/>
    <lineage>
        <taxon>Bacteria</taxon>
        <taxon>Bacillati</taxon>
        <taxon>Bacillota</taxon>
        <taxon>Bacilli</taxon>
        <taxon>Bacillales</taxon>
        <taxon>Paenibacillaceae</taxon>
        <taxon>Cohnella</taxon>
    </lineage>
</organism>
<dbReference type="OrthoDB" id="2050153at2"/>
<proteinExistence type="predicted"/>
<feature type="region of interest" description="Disordered" evidence="1">
    <location>
        <begin position="66"/>
        <end position="92"/>
    </location>
</feature>
<dbReference type="InterPro" id="IPR011055">
    <property type="entry name" value="Dup_hybrid_motif"/>
</dbReference>
<keyword evidence="2" id="KW-1133">Transmembrane helix</keyword>
<dbReference type="GO" id="GO:0004222">
    <property type="term" value="F:metalloendopeptidase activity"/>
    <property type="evidence" value="ECO:0007669"/>
    <property type="project" value="TreeGrafter"/>
</dbReference>
<comment type="caution">
    <text evidence="4">The sequence shown here is derived from an EMBL/GenBank/DDBJ whole genome shotgun (WGS) entry which is preliminary data.</text>
</comment>
<dbReference type="PANTHER" id="PTHR21666:SF291">
    <property type="entry name" value="STAGE II SPORULATION PROTEIN Q"/>
    <property type="match status" value="1"/>
</dbReference>
<dbReference type="AlphaFoldDB" id="A0A398CI42"/>
<evidence type="ECO:0000259" key="3">
    <source>
        <dbReference type="Pfam" id="PF01551"/>
    </source>
</evidence>
<reference evidence="4 5" key="1">
    <citation type="submission" date="2018-09" db="EMBL/GenBank/DDBJ databases">
        <title>Cohnella cavernae sp. nov., isolated from a karst cave.</title>
        <authorList>
            <person name="Zhu H."/>
        </authorList>
    </citation>
    <scope>NUCLEOTIDE SEQUENCE [LARGE SCALE GENOMIC DNA]</scope>
    <source>
        <strain evidence="4 5">K2E09-144</strain>
    </source>
</reference>